<proteinExistence type="predicted"/>
<accession>A0A6E8W4G6</accession>
<protein>
    <submittedName>
        <fullName evidence="1">Uncharacterized protein</fullName>
    </submittedName>
</protein>
<keyword evidence="2" id="KW-1185">Reference proteome</keyword>
<dbReference type="Proteomes" id="UP001105220">
    <property type="component" value="Unplaced"/>
</dbReference>
<dbReference type="AlphaFoldDB" id="A0A6E8W4G6"/>
<reference key="1">
    <citation type="journal article" date="2019" name="Genes (Basel)">
        <title>A High-Quality De novo Genome Assembly from a Single Mosquito Using PacBio Sequencing.</title>
        <authorList>
            <person name="Kingan S.B."/>
            <person name="Heaton H."/>
            <person name="Cudini J."/>
            <person name="Lambert C.C."/>
            <person name="Baybayan P."/>
            <person name="Galvin B.D."/>
            <person name="Durbin R."/>
            <person name="Korlach J."/>
            <person name="Lawniczak M.K.N."/>
        </authorList>
    </citation>
    <scope>NUCLEOTIDE SEQUENCE [LARGE SCALE GENOMIC DNA]</scope>
    <source>
        <strain>Mali-NIH</strain>
    </source>
</reference>
<organism evidence="1 2">
    <name type="scientific">Anopheles coluzzii</name>
    <name type="common">African malaria mosquito</name>
    <dbReference type="NCBI Taxonomy" id="1518534"/>
    <lineage>
        <taxon>Eukaryota</taxon>
        <taxon>Metazoa</taxon>
        <taxon>Ecdysozoa</taxon>
        <taxon>Arthropoda</taxon>
        <taxon>Hexapoda</taxon>
        <taxon>Insecta</taxon>
        <taxon>Pterygota</taxon>
        <taxon>Neoptera</taxon>
        <taxon>Endopterygota</taxon>
        <taxon>Diptera</taxon>
        <taxon>Nematocera</taxon>
        <taxon>Culicoidea</taxon>
        <taxon>Culicidae</taxon>
        <taxon>Anophelinae</taxon>
        <taxon>Anopheles</taxon>
    </lineage>
</organism>
<dbReference type="EnsemblMetazoa" id="ACON012162-RA">
    <property type="protein sequence ID" value="ACON012162-PA"/>
    <property type="gene ID" value="ACON012162"/>
</dbReference>
<sequence>MCEIISRGETRKNNGTSYSTETINHAMEDMPQTNFHIFANLSLTFPRLKWASRCYALFGTFQ</sequence>
<name>A0A6E8W4G6_ANOCL</name>
<evidence type="ECO:0000313" key="2">
    <source>
        <dbReference type="Proteomes" id="UP001105220"/>
    </source>
</evidence>
<evidence type="ECO:0000313" key="1">
    <source>
        <dbReference type="EnsemblMetazoa" id="ACON012162-PA"/>
    </source>
</evidence>
<reference evidence="1" key="2">
    <citation type="submission" date="2020-05" db="UniProtKB">
        <authorList>
            <consortium name="EnsemblMetazoa"/>
        </authorList>
    </citation>
    <scope>IDENTIFICATION</scope>
    <source>
        <strain evidence="1">Ngousso</strain>
    </source>
</reference>
<dbReference type="VEuPathDB" id="VectorBase:ACON012162"/>